<gene>
    <name evidence="1" type="ORF">ACFONL_11010</name>
</gene>
<protein>
    <submittedName>
        <fullName evidence="1">Uncharacterized protein</fullName>
    </submittedName>
</protein>
<sequence>MRQLKELGHFWIRDFPPKMLESASGLALFLQRRRQLLAESAPAQKNRGDIPLV</sequence>
<accession>A0ABV7UHR7</accession>
<keyword evidence="2" id="KW-1185">Reference proteome</keyword>
<evidence type="ECO:0000313" key="1">
    <source>
        <dbReference type="EMBL" id="MFC3637899.1"/>
    </source>
</evidence>
<organism evidence="1 2">
    <name type="scientific">Camelimonas fluminis</name>
    <dbReference type="NCBI Taxonomy" id="1576911"/>
    <lineage>
        <taxon>Bacteria</taxon>
        <taxon>Pseudomonadati</taxon>
        <taxon>Pseudomonadota</taxon>
        <taxon>Alphaproteobacteria</taxon>
        <taxon>Hyphomicrobiales</taxon>
        <taxon>Chelatococcaceae</taxon>
        <taxon>Camelimonas</taxon>
    </lineage>
</organism>
<comment type="caution">
    <text evidence="1">The sequence shown here is derived from an EMBL/GenBank/DDBJ whole genome shotgun (WGS) entry which is preliminary data.</text>
</comment>
<name>A0ABV7UHR7_9HYPH</name>
<reference evidence="2" key="1">
    <citation type="journal article" date="2019" name="Int. J. Syst. Evol. Microbiol.">
        <title>The Global Catalogue of Microorganisms (GCM) 10K type strain sequencing project: providing services to taxonomists for standard genome sequencing and annotation.</title>
        <authorList>
            <consortium name="The Broad Institute Genomics Platform"/>
            <consortium name="The Broad Institute Genome Sequencing Center for Infectious Disease"/>
            <person name="Wu L."/>
            <person name="Ma J."/>
        </authorList>
    </citation>
    <scope>NUCLEOTIDE SEQUENCE [LARGE SCALE GENOMIC DNA]</scope>
    <source>
        <strain evidence="2">KCTC 42282</strain>
    </source>
</reference>
<dbReference type="RefSeq" id="WP_191320587.1">
    <property type="nucleotide sequence ID" value="NZ_BNCG01000020.1"/>
</dbReference>
<evidence type="ECO:0000313" key="2">
    <source>
        <dbReference type="Proteomes" id="UP001595704"/>
    </source>
</evidence>
<dbReference type="Proteomes" id="UP001595704">
    <property type="component" value="Unassembled WGS sequence"/>
</dbReference>
<dbReference type="EMBL" id="JBHRYC010000051">
    <property type="protein sequence ID" value="MFC3637899.1"/>
    <property type="molecule type" value="Genomic_DNA"/>
</dbReference>
<proteinExistence type="predicted"/>